<name>A0ABQ6Z177_9ENTE</name>
<dbReference type="InterPro" id="IPR007621">
    <property type="entry name" value="TPM_dom"/>
</dbReference>
<comment type="caution">
    <text evidence="5">The sequence shown here is derived from an EMBL/GenBank/DDBJ whole genome shotgun (WGS) entry which is preliminary data.</text>
</comment>
<keyword evidence="6" id="KW-1185">Reference proteome</keyword>
<dbReference type="Gene3D" id="3.10.310.50">
    <property type="match status" value="1"/>
</dbReference>
<dbReference type="PANTHER" id="PTHR30373">
    <property type="entry name" value="UPF0603 PROTEIN YGCG"/>
    <property type="match status" value="1"/>
</dbReference>
<feature type="domain" description="TPM" evidence="4">
    <location>
        <begin position="28"/>
        <end position="150"/>
    </location>
</feature>
<evidence type="ECO:0000259" key="4">
    <source>
        <dbReference type="Pfam" id="PF04536"/>
    </source>
</evidence>
<keyword evidence="2" id="KW-1133">Transmembrane helix</keyword>
<keyword evidence="3" id="KW-0732">Signal</keyword>
<gene>
    <name evidence="5" type="ORF">BAU17_10370</name>
</gene>
<proteinExistence type="predicted"/>
<keyword evidence="2" id="KW-0472">Membrane</keyword>
<protein>
    <recommendedName>
        <fullName evidence="4">TPM domain-containing protein</fullName>
    </recommendedName>
</protein>
<evidence type="ECO:0000256" key="3">
    <source>
        <dbReference type="SAM" id="SignalP"/>
    </source>
</evidence>
<dbReference type="Proteomes" id="UP000782705">
    <property type="component" value="Unassembled WGS sequence"/>
</dbReference>
<dbReference type="Pfam" id="PF04536">
    <property type="entry name" value="TPM_phosphatase"/>
    <property type="match status" value="1"/>
</dbReference>
<organism evidence="5 6">
    <name type="scientific">Candidatus Enterococcus willemsii</name>
    <dbReference type="NCBI Taxonomy" id="1857215"/>
    <lineage>
        <taxon>Bacteria</taxon>
        <taxon>Bacillati</taxon>
        <taxon>Bacillota</taxon>
        <taxon>Bacilli</taxon>
        <taxon>Lactobacillales</taxon>
        <taxon>Enterococcaceae</taxon>
        <taxon>Enterococcus</taxon>
    </lineage>
</organism>
<evidence type="ECO:0000313" key="6">
    <source>
        <dbReference type="Proteomes" id="UP000782705"/>
    </source>
</evidence>
<evidence type="ECO:0000313" key="5">
    <source>
        <dbReference type="EMBL" id="KAF1304597.1"/>
    </source>
</evidence>
<feature type="compositionally biased region" description="Gly residues" evidence="1">
    <location>
        <begin position="496"/>
        <end position="511"/>
    </location>
</feature>
<evidence type="ECO:0000256" key="1">
    <source>
        <dbReference type="SAM" id="MobiDB-lite"/>
    </source>
</evidence>
<dbReference type="PANTHER" id="PTHR30373:SF2">
    <property type="entry name" value="UPF0603 PROTEIN YGCG"/>
    <property type="match status" value="1"/>
</dbReference>
<keyword evidence="2" id="KW-0812">Transmembrane</keyword>
<feature type="signal peptide" evidence="3">
    <location>
        <begin position="1"/>
        <end position="24"/>
    </location>
</feature>
<dbReference type="EMBL" id="MAEL01000031">
    <property type="protein sequence ID" value="KAF1304597.1"/>
    <property type="molecule type" value="Genomic_DNA"/>
</dbReference>
<feature type="region of interest" description="Disordered" evidence="1">
    <location>
        <begin position="480"/>
        <end position="511"/>
    </location>
</feature>
<feature type="transmembrane region" description="Helical" evidence="2">
    <location>
        <begin position="189"/>
        <end position="209"/>
    </location>
</feature>
<reference evidence="5 6" key="1">
    <citation type="submission" date="2016-06" db="EMBL/GenBank/DDBJ databases">
        <title>Four novel species of enterococci isolated from chicken manure.</title>
        <authorList>
            <person name="Van Tyne D."/>
        </authorList>
    </citation>
    <scope>NUCLEOTIDE SEQUENCE [LARGE SCALE GENOMIC DNA]</scope>
    <source>
        <strain evidence="5 6">CU12B</strain>
    </source>
</reference>
<sequence length="511" mass="58320">MKKLGFILTLLVAIITFQPQVIHAASSVRDDASVLSTETIQQINQLHSEQFGSLYGKPEYAVVILNSLEGKSIENATQELFDEYGFGNPEYNNGLVFVFALEDREFRLGYGDGFAPIFYHLAEEDIVDEKAKSLLRATNYDDAILYISNHVYELVVQADQDSGLATIYAEGPSYTEKIKAQQEADKHSILLTLASIFGTIILAIIGFFATRRSMIRKRLLKSDLFPRWITEDPVFQPHELVTWGSKNKHRFHAFKTPKDRLAGSKAYLVEIFFPKKLTSVVLSAHNREILQLAMENDEVQLYFAEQTLTDAQFTLDTFAKQIQMAMNELIDYTSYTATQISLQIENYDLTDDVLEENQLYIPEYKEQLAKIVTQEIDNLYGNYLAQVMLETRTWHDIEIQINRTIATSILYNKEEALFTIDLEKLYQKHPELKQQLTDFEEEDRQTIFDNTRKEYYRSNTYTDSLVLFSVLNTHMSHQQEIVDSRNHSSSSSSFGGFSGGSSSGGGISGGW</sequence>
<feature type="chain" id="PRO_5047480301" description="TPM domain-containing protein" evidence="3">
    <location>
        <begin position="25"/>
        <end position="511"/>
    </location>
</feature>
<dbReference type="RefSeq" id="WP_161901626.1">
    <property type="nucleotide sequence ID" value="NZ_MAEL01000031.1"/>
</dbReference>
<accession>A0ABQ6Z177</accession>
<evidence type="ECO:0000256" key="2">
    <source>
        <dbReference type="SAM" id="Phobius"/>
    </source>
</evidence>